<feature type="compositionally biased region" description="Low complexity" evidence="8">
    <location>
        <begin position="58"/>
        <end position="74"/>
    </location>
</feature>
<reference evidence="11 12" key="1">
    <citation type="submission" date="2017-12" db="EMBL/GenBank/DDBJ databases">
        <title>Sequencing, de novo assembly and annotation of complete genome of a new Thraustochytrid species, strain FCC1311.</title>
        <authorList>
            <person name="Sedici K."/>
            <person name="Godart F."/>
            <person name="Aiese Cigliano R."/>
            <person name="Sanseverino W."/>
            <person name="Barakat M."/>
            <person name="Ortet P."/>
            <person name="Marechal E."/>
            <person name="Cagnac O."/>
            <person name="Amato A."/>
        </authorList>
    </citation>
    <scope>NUCLEOTIDE SEQUENCE [LARGE SCALE GENOMIC DNA]</scope>
</reference>
<dbReference type="PANTHER" id="PTHR24353:SF143">
    <property type="entry name" value="PROTEIN KINASE DOMAIN-CONTAINING PROTEIN"/>
    <property type="match status" value="1"/>
</dbReference>
<dbReference type="Pfam" id="PF00069">
    <property type="entry name" value="Pkinase"/>
    <property type="match status" value="1"/>
</dbReference>
<feature type="domain" description="Cyclic nucleotide-binding" evidence="10">
    <location>
        <begin position="314"/>
        <end position="406"/>
    </location>
</feature>
<keyword evidence="3" id="KW-0808">Transferase</keyword>
<gene>
    <name evidence="11" type="ORF">FCC1311_027332</name>
</gene>
<feature type="region of interest" description="Disordered" evidence="8">
    <location>
        <begin position="134"/>
        <end position="171"/>
    </location>
</feature>
<dbReference type="InterPro" id="IPR008271">
    <property type="entry name" value="Ser/Thr_kinase_AS"/>
</dbReference>
<keyword evidence="6" id="KW-0067">ATP-binding</keyword>
<feature type="region of interest" description="Disordered" evidence="8">
    <location>
        <begin position="982"/>
        <end position="1013"/>
    </location>
</feature>
<dbReference type="AlphaFoldDB" id="A0A2R5G629"/>
<feature type="domain" description="Cyclic nucleotide-binding" evidence="10">
    <location>
        <begin position="186"/>
        <end position="288"/>
    </location>
</feature>
<dbReference type="InterPro" id="IPR000719">
    <property type="entry name" value="Prot_kinase_dom"/>
</dbReference>
<dbReference type="GO" id="GO:0030553">
    <property type="term" value="F:cGMP binding"/>
    <property type="evidence" value="ECO:0007669"/>
    <property type="project" value="UniProtKB-KW"/>
</dbReference>
<dbReference type="SMART" id="SM00220">
    <property type="entry name" value="S_TKc"/>
    <property type="match status" value="1"/>
</dbReference>
<feature type="region of interest" description="Disordered" evidence="8">
    <location>
        <begin position="578"/>
        <end position="614"/>
    </location>
</feature>
<keyword evidence="4" id="KW-0547">Nucleotide-binding</keyword>
<feature type="domain" description="Protein kinase" evidence="9">
    <location>
        <begin position="600"/>
        <end position="955"/>
    </location>
</feature>
<evidence type="ECO:0000259" key="9">
    <source>
        <dbReference type="PROSITE" id="PS50011"/>
    </source>
</evidence>
<keyword evidence="5 11" id="KW-0418">Kinase</keyword>
<dbReference type="CDD" id="cd00038">
    <property type="entry name" value="CAP_ED"/>
    <property type="match status" value="3"/>
</dbReference>
<organism evidence="11 12">
    <name type="scientific">Hondaea fermentalgiana</name>
    <dbReference type="NCBI Taxonomy" id="2315210"/>
    <lineage>
        <taxon>Eukaryota</taxon>
        <taxon>Sar</taxon>
        <taxon>Stramenopiles</taxon>
        <taxon>Bigyra</taxon>
        <taxon>Labyrinthulomycetes</taxon>
        <taxon>Thraustochytrida</taxon>
        <taxon>Thraustochytriidae</taxon>
        <taxon>Hondaea</taxon>
    </lineage>
</organism>
<dbReference type="PROSITE" id="PS50042">
    <property type="entry name" value="CNMP_BINDING_3"/>
    <property type="match status" value="3"/>
</dbReference>
<dbReference type="PANTHER" id="PTHR24353">
    <property type="entry name" value="CYCLIC NUCLEOTIDE-DEPENDENT PROTEIN KINASE"/>
    <property type="match status" value="1"/>
</dbReference>
<proteinExistence type="predicted"/>
<dbReference type="EMBL" id="BEYU01000021">
    <property type="protein sequence ID" value="GBG26512.1"/>
    <property type="molecule type" value="Genomic_DNA"/>
</dbReference>
<evidence type="ECO:0000256" key="6">
    <source>
        <dbReference type="ARBA" id="ARBA00022840"/>
    </source>
</evidence>
<evidence type="ECO:0000256" key="2">
    <source>
        <dbReference type="ARBA" id="ARBA00022535"/>
    </source>
</evidence>
<dbReference type="Gene3D" id="1.10.510.10">
    <property type="entry name" value="Transferase(Phosphotransferase) domain 1"/>
    <property type="match status" value="1"/>
</dbReference>
<feature type="compositionally biased region" description="Low complexity" evidence="8">
    <location>
        <begin position="152"/>
        <end position="171"/>
    </location>
</feature>
<accession>A0A2R5G629</accession>
<dbReference type="SMART" id="SM00100">
    <property type="entry name" value="cNMP"/>
    <property type="match status" value="2"/>
</dbReference>
<dbReference type="InParanoid" id="A0A2R5G629"/>
<dbReference type="InterPro" id="IPR000595">
    <property type="entry name" value="cNMP-bd_dom"/>
</dbReference>
<dbReference type="SUPFAM" id="SSF51206">
    <property type="entry name" value="cAMP-binding domain-like"/>
    <property type="match status" value="3"/>
</dbReference>
<comment type="caution">
    <text evidence="11">The sequence shown here is derived from an EMBL/GenBank/DDBJ whole genome shotgun (WGS) entry which is preliminary data.</text>
</comment>
<dbReference type="GO" id="GO:0005952">
    <property type="term" value="C:cAMP-dependent protein kinase complex"/>
    <property type="evidence" value="ECO:0007669"/>
    <property type="project" value="TreeGrafter"/>
</dbReference>
<dbReference type="Gene3D" id="2.60.120.10">
    <property type="entry name" value="Jelly Rolls"/>
    <property type="match status" value="3"/>
</dbReference>
<keyword evidence="12" id="KW-1185">Reference proteome</keyword>
<dbReference type="InterPro" id="IPR014710">
    <property type="entry name" value="RmlC-like_jellyroll"/>
</dbReference>
<keyword evidence="1" id="KW-0723">Serine/threonine-protein kinase</keyword>
<evidence type="ECO:0000256" key="5">
    <source>
        <dbReference type="ARBA" id="ARBA00022777"/>
    </source>
</evidence>
<keyword evidence="7" id="KW-0142">cGMP-binding</keyword>
<evidence type="ECO:0000256" key="7">
    <source>
        <dbReference type="ARBA" id="ARBA00022992"/>
    </source>
</evidence>
<feature type="compositionally biased region" description="Basic and acidic residues" evidence="8">
    <location>
        <begin position="36"/>
        <end position="52"/>
    </location>
</feature>
<evidence type="ECO:0000313" key="11">
    <source>
        <dbReference type="EMBL" id="GBG26512.1"/>
    </source>
</evidence>
<feature type="region of interest" description="Disordered" evidence="8">
    <location>
        <begin position="1"/>
        <end position="82"/>
    </location>
</feature>
<keyword evidence="2" id="KW-0140">cGMP</keyword>
<evidence type="ECO:0000256" key="8">
    <source>
        <dbReference type="SAM" id="MobiDB-lite"/>
    </source>
</evidence>
<evidence type="ECO:0000259" key="10">
    <source>
        <dbReference type="PROSITE" id="PS50042"/>
    </source>
</evidence>
<dbReference type="PROSITE" id="PS50011">
    <property type="entry name" value="PROTEIN_KINASE_DOM"/>
    <property type="match status" value="1"/>
</dbReference>
<protein>
    <submittedName>
        <fullName evidence="11">Protein kinase, putative</fullName>
    </submittedName>
</protein>
<dbReference type="GO" id="GO:0004691">
    <property type="term" value="F:cAMP-dependent protein kinase activity"/>
    <property type="evidence" value="ECO:0007669"/>
    <property type="project" value="TreeGrafter"/>
</dbReference>
<sequence>MGDGDDGTPTRRAPPDQQQHQVQQGLPPTRRRHRKQWDFGRKKLHELTDKARARARRLASSGSASSDSALSDLGTTNRQGSGRVLMVSRQALARFNPFGTHGDYEDDEILTSFLEHSAHSDELRQFHEVMSAASMPLPSRGRGTSVAKLAKSRSPSSSSLNSASSQLPSSNGQKDLLTAALTGSSAFASIEEGFCHELYKSAVEITVSKGESVYLQGQTGALMFVVISGNLQLRRKVLNTPAARILRKCGPGDVLCEAAMLEPLLHRESAVVISDEATLLALHRLEYQLAALRFAENNIHQEDDAADFLQNIYLFQNLSPESRMYIVSKVVWKTFAANEVILAEHTSEPGLIIIDNGEAALEIEYRKRDSATMQLVCTREEVRCLHRGELFAEAAIISEELRSADVGYRISARERGARVGILTHEVLAEALSLLHAGKKTKLKQDQSMLQALHIGHALSHHPLFSERTSVEIFAIADRMSVTRLSAGQVLPGTEGLWLILDGALTVFQRSEPLVSLTAGDCFGDASALVGDISVRNFGSRFFATSPTRVARATGEVICALISREILTKLGIECSDRASTEQGELPGVPDKNVQSANEGQEPQSSGADSGSNSKLYYARHRPSDRVLAVKEVLDLGAVNQGSFSSSSSSLFSDPEWLAQAADEPRELGHSAHVEIALMLRLASTNTVPRIFGIMAEPQRALVTVGMDPMIGGDLAALIASHPQGLPLESFKFYAACLVSTLKVLFENDILHRDIKPGNIMVDATGYLRLIDFGISKGNMCGETARTSTLCGTPKYMAPEIARLVLGRGISYGLAVDWWALGVTLFELACGFNPFEFTTAPSTAHSPRAESNAPAAQEEAQNAATNVHIVLHRVVSFAEAFAKKSLPGSSPTGAKDSESVAQDELAGLPGGLANLSTLAPEWNNAIDLILRLLQPSLYTRLGVGVAGPRGAVEHPFFDNFPWRELRQRQPLDAIDTEPHVFENAATSEGDLESPKSVSTVETLHGGDKDDDDDARNSIESRLIRQKLHEVTSNKDLLAHTRHHKRQSLGLLSVSTL</sequence>
<name>A0A2R5G629_9STRA</name>
<feature type="compositionally biased region" description="Polar residues" evidence="8">
    <location>
        <begin position="591"/>
        <end position="613"/>
    </location>
</feature>
<dbReference type="InterPro" id="IPR018490">
    <property type="entry name" value="cNMP-bd_dom_sf"/>
</dbReference>
<dbReference type="PROSITE" id="PS00108">
    <property type="entry name" value="PROTEIN_KINASE_ST"/>
    <property type="match status" value="1"/>
</dbReference>
<dbReference type="GO" id="GO:0005524">
    <property type="term" value="F:ATP binding"/>
    <property type="evidence" value="ECO:0007669"/>
    <property type="project" value="UniProtKB-KW"/>
</dbReference>
<evidence type="ECO:0000256" key="3">
    <source>
        <dbReference type="ARBA" id="ARBA00022679"/>
    </source>
</evidence>
<dbReference type="Proteomes" id="UP000241890">
    <property type="component" value="Unassembled WGS sequence"/>
</dbReference>
<evidence type="ECO:0000256" key="1">
    <source>
        <dbReference type="ARBA" id="ARBA00022527"/>
    </source>
</evidence>
<feature type="domain" description="Cyclic nucleotide-binding" evidence="10">
    <location>
        <begin position="494"/>
        <end position="569"/>
    </location>
</feature>
<dbReference type="InterPro" id="IPR011009">
    <property type="entry name" value="Kinase-like_dom_sf"/>
</dbReference>
<evidence type="ECO:0000313" key="12">
    <source>
        <dbReference type="Proteomes" id="UP000241890"/>
    </source>
</evidence>
<evidence type="ECO:0000256" key="4">
    <source>
        <dbReference type="ARBA" id="ARBA00022741"/>
    </source>
</evidence>
<dbReference type="SUPFAM" id="SSF56112">
    <property type="entry name" value="Protein kinase-like (PK-like)"/>
    <property type="match status" value="1"/>
</dbReference>